<keyword evidence="1" id="KW-1133">Transmembrane helix</keyword>
<keyword evidence="1" id="KW-0472">Membrane</keyword>
<evidence type="ECO:0000313" key="2">
    <source>
        <dbReference type="Proteomes" id="UP000050794"/>
    </source>
</evidence>
<feature type="transmembrane region" description="Helical" evidence="1">
    <location>
        <begin position="107"/>
        <end position="129"/>
    </location>
</feature>
<dbReference type="AlphaFoldDB" id="A0A183TUZ9"/>
<name>A0A183TUZ9_TOXCA</name>
<keyword evidence="2" id="KW-1185">Reference proteome</keyword>
<protein>
    <submittedName>
        <fullName evidence="3">Transmembrane protein</fullName>
    </submittedName>
</protein>
<dbReference type="WBParaSite" id="TCNE_0000006801-mRNA-1">
    <property type="protein sequence ID" value="TCNE_0000006801-mRNA-1"/>
    <property type="gene ID" value="TCNE_0000006801"/>
</dbReference>
<reference evidence="3" key="1">
    <citation type="submission" date="2016-06" db="UniProtKB">
        <authorList>
            <consortium name="WormBaseParasite"/>
        </authorList>
    </citation>
    <scope>IDENTIFICATION</scope>
</reference>
<keyword evidence="1" id="KW-0812">Transmembrane</keyword>
<dbReference type="Proteomes" id="UP000050794">
    <property type="component" value="Unassembled WGS sequence"/>
</dbReference>
<sequence length="160" mass="17914">LAFVSNGSAPTGDSGRSYLCGLVRLTSACFIVLTLELLILLQTTVFTLINYLHGMEKYNEYNTELGKVIHFPYLLPLLIFQVIWLMSIVASFVSVPTMLPYLMLPHIFLSIVSLLTAIALVALTVYYTFKATPIDAVDAFDTYSRRSTVVINDDYLYIPT</sequence>
<feature type="transmembrane region" description="Helical" evidence="1">
    <location>
        <begin position="73"/>
        <end position="95"/>
    </location>
</feature>
<proteinExistence type="predicted"/>
<feature type="transmembrane region" description="Helical" evidence="1">
    <location>
        <begin position="25"/>
        <end position="52"/>
    </location>
</feature>
<evidence type="ECO:0000313" key="3">
    <source>
        <dbReference type="WBParaSite" id="TCNE_0000006801-mRNA-1"/>
    </source>
</evidence>
<accession>A0A183TUZ9</accession>
<organism evidence="2 3">
    <name type="scientific">Toxocara canis</name>
    <name type="common">Canine roundworm</name>
    <dbReference type="NCBI Taxonomy" id="6265"/>
    <lineage>
        <taxon>Eukaryota</taxon>
        <taxon>Metazoa</taxon>
        <taxon>Ecdysozoa</taxon>
        <taxon>Nematoda</taxon>
        <taxon>Chromadorea</taxon>
        <taxon>Rhabditida</taxon>
        <taxon>Spirurina</taxon>
        <taxon>Ascaridomorpha</taxon>
        <taxon>Ascaridoidea</taxon>
        <taxon>Toxocaridae</taxon>
        <taxon>Toxocara</taxon>
    </lineage>
</organism>
<evidence type="ECO:0000256" key="1">
    <source>
        <dbReference type="SAM" id="Phobius"/>
    </source>
</evidence>